<dbReference type="Proteomes" id="UP000053699">
    <property type="component" value="Unassembled WGS sequence"/>
</dbReference>
<gene>
    <name evidence="1" type="ORF">MLPM_1445</name>
</gene>
<dbReference type="AlphaFoldDB" id="A0A0F4EQA4"/>
<dbReference type="EMBL" id="JRPY01000060">
    <property type="protein sequence ID" value="KJX75116.1"/>
    <property type="molecule type" value="Genomic_DNA"/>
</dbReference>
<organism evidence="1 2">
    <name type="scientific">Mycobacterium lepromatosis</name>
    <dbReference type="NCBI Taxonomy" id="480418"/>
    <lineage>
        <taxon>Bacteria</taxon>
        <taxon>Bacillati</taxon>
        <taxon>Actinomycetota</taxon>
        <taxon>Actinomycetes</taxon>
        <taxon>Mycobacteriales</taxon>
        <taxon>Mycobacteriaceae</taxon>
        <taxon>Mycobacterium</taxon>
    </lineage>
</organism>
<comment type="caution">
    <text evidence="1">The sequence shown here is derived from an EMBL/GenBank/DDBJ whole genome shotgun (WGS) entry which is preliminary data.</text>
</comment>
<reference evidence="1 2" key="1">
    <citation type="journal article" date="2015" name="Proc. Natl. Acad. Sci. U.S.A.">
        <title>Insight into the evolution and origin of leprosy bacilli from the genome sequence of Mycobacterium lepromatosis.</title>
        <authorList>
            <person name="Singh P."/>
            <person name="Benjak A."/>
            <person name="Schuenemann V.J."/>
            <person name="Herbig A."/>
            <person name="Avanzi C."/>
            <person name="Busso P."/>
            <person name="Nieselt K."/>
            <person name="Krause J."/>
            <person name="Vera-Cabrera L."/>
            <person name="Cole S.T."/>
        </authorList>
    </citation>
    <scope>NUCLEOTIDE SEQUENCE [LARGE SCALE GENOMIC DNA]</scope>
    <source>
        <strain evidence="1 2">Mx1-22A</strain>
    </source>
</reference>
<dbReference type="OrthoDB" id="9792284at2"/>
<name>A0A0F4EQA4_9MYCO</name>
<protein>
    <submittedName>
        <fullName evidence="1">Uncharacterized protein</fullName>
    </submittedName>
</protein>
<evidence type="ECO:0000313" key="2">
    <source>
        <dbReference type="Proteomes" id="UP000053699"/>
    </source>
</evidence>
<keyword evidence="2" id="KW-1185">Reference proteome</keyword>
<evidence type="ECO:0000313" key="1">
    <source>
        <dbReference type="EMBL" id="KJX75116.1"/>
    </source>
</evidence>
<proteinExistence type="predicted"/>
<sequence>MVGAVRCRVAIPVIGFAPRANKDGRRAYQDMLRSVELQNLARWTQATVDGINALLPPGGPVE</sequence>
<accession>A0A0F4EQA4</accession>